<gene>
    <name evidence="1" type="ORF">FUA22_05010</name>
</gene>
<sequence length="208" mass="23855">MKTVLITLVSGICVALLTSTGIKKDIELFNHDYETNEFYGEDENFELIENYIELDDITLEDVFGNPEESTIVKIEDVVVYEIEEGVNLGFDTKDYLPTGFNPYSGEESKEELEVDSEIAFRAVFGDTKKENNIGIEDIIIHEIKEEINLGFNTKDYLPTDFNPYKGMDTKEELEMDSEIAFRAVFGNIEKEKIVKVEDIIVYEIEETI</sequence>
<dbReference type="AlphaFoldDB" id="A0A5C7GL68"/>
<accession>A0A5C7GL68</accession>
<dbReference type="Gene3D" id="3.30.70.3110">
    <property type="match status" value="1"/>
</dbReference>
<evidence type="ECO:0000313" key="2">
    <source>
        <dbReference type="Proteomes" id="UP000321080"/>
    </source>
</evidence>
<dbReference type="OrthoDB" id="1178051at2"/>
<comment type="caution">
    <text evidence="1">The sequence shown here is derived from an EMBL/GenBank/DDBJ whole genome shotgun (WGS) entry which is preliminary data.</text>
</comment>
<dbReference type="EMBL" id="VRKQ01000008">
    <property type="protein sequence ID" value="TXG39239.1"/>
    <property type="molecule type" value="Genomic_DNA"/>
</dbReference>
<name>A0A5C7GL68_9FLAO</name>
<evidence type="ECO:0000313" key="1">
    <source>
        <dbReference type="EMBL" id="TXG39239.1"/>
    </source>
</evidence>
<protein>
    <submittedName>
        <fullName evidence="1">Uncharacterized protein</fullName>
    </submittedName>
</protein>
<dbReference type="Proteomes" id="UP000321080">
    <property type="component" value="Unassembled WGS sequence"/>
</dbReference>
<reference evidence="1 2" key="1">
    <citation type="submission" date="2019-08" db="EMBL/GenBank/DDBJ databases">
        <title>Seonamhaeicola sediminis sp. nov., isolated from marine sediment.</title>
        <authorList>
            <person name="Cao W.R."/>
        </authorList>
    </citation>
    <scope>NUCLEOTIDE SEQUENCE [LARGE SCALE GENOMIC DNA]</scope>
    <source>
        <strain evidence="1 2">1505</strain>
    </source>
</reference>
<keyword evidence="2" id="KW-1185">Reference proteome</keyword>
<organism evidence="1 2">
    <name type="scientific">Seonamhaeicola maritimus</name>
    <dbReference type="NCBI Taxonomy" id="2591822"/>
    <lineage>
        <taxon>Bacteria</taxon>
        <taxon>Pseudomonadati</taxon>
        <taxon>Bacteroidota</taxon>
        <taxon>Flavobacteriia</taxon>
        <taxon>Flavobacteriales</taxon>
        <taxon>Flavobacteriaceae</taxon>
    </lineage>
</organism>
<proteinExistence type="predicted"/>
<dbReference type="RefSeq" id="WP_147766775.1">
    <property type="nucleotide sequence ID" value="NZ_VRKQ01000008.1"/>
</dbReference>